<feature type="non-terminal residue" evidence="1">
    <location>
        <position position="1"/>
    </location>
</feature>
<name>A0A2P5B1Y4_TREOI</name>
<evidence type="ECO:0000313" key="2">
    <source>
        <dbReference type="Proteomes" id="UP000237000"/>
    </source>
</evidence>
<organism evidence="1 2">
    <name type="scientific">Trema orientale</name>
    <name type="common">Charcoal tree</name>
    <name type="synonym">Celtis orientalis</name>
    <dbReference type="NCBI Taxonomy" id="63057"/>
    <lineage>
        <taxon>Eukaryota</taxon>
        <taxon>Viridiplantae</taxon>
        <taxon>Streptophyta</taxon>
        <taxon>Embryophyta</taxon>
        <taxon>Tracheophyta</taxon>
        <taxon>Spermatophyta</taxon>
        <taxon>Magnoliopsida</taxon>
        <taxon>eudicotyledons</taxon>
        <taxon>Gunneridae</taxon>
        <taxon>Pentapetalae</taxon>
        <taxon>rosids</taxon>
        <taxon>fabids</taxon>
        <taxon>Rosales</taxon>
        <taxon>Cannabaceae</taxon>
        <taxon>Trema</taxon>
    </lineage>
</organism>
<dbReference type="AlphaFoldDB" id="A0A2P5B1Y4"/>
<accession>A0A2P5B1Y4</accession>
<dbReference type="Proteomes" id="UP000237000">
    <property type="component" value="Unassembled WGS sequence"/>
</dbReference>
<comment type="caution">
    <text evidence="1">The sequence shown here is derived from an EMBL/GenBank/DDBJ whole genome shotgun (WGS) entry which is preliminary data.</text>
</comment>
<evidence type="ECO:0000313" key="1">
    <source>
        <dbReference type="EMBL" id="PON42804.1"/>
    </source>
</evidence>
<reference evidence="2" key="1">
    <citation type="submission" date="2016-06" db="EMBL/GenBank/DDBJ databases">
        <title>Parallel loss of symbiosis genes in relatives of nitrogen-fixing non-legume Parasponia.</title>
        <authorList>
            <person name="Van Velzen R."/>
            <person name="Holmer R."/>
            <person name="Bu F."/>
            <person name="Rutten L."/>
            <person name="Van Zeijl A."/>
            <person name="Liu W."/>
            <person name="Santuari L."/>
            <person name="Cao Q."/>
            <person name="Sharma T."/>
            <person name="Shen D."/>
            <person name="Roswanjaya Y."/>
            <person name="Wardhani T."/>
            <person name="Kalhor M.S."/>
            <person name="Jansen J."/>
            <person name="Van den Hoogen J."/>
            <person name="Gungor B."/>
            <person name="Hartog M."/>
            <person name="Hontelez J."/>
            <person name="Verver J."/>
            <person name="Yang W.-C."/>
            <person name="Schijlen E."/>
            <person name="Repin R."/>
            <person name="Schilthuizen M."/>
            <person name="Schranz E."/>
            <person name="Heidstra R."/>
            <person name="Miyata K."/>
            <person name="Fedorova E."/>
            <person name="Kohlen W."/>
            <person name="Bisseling T."/>
            <person name="Smit S."/>
            <person name="Geurts R."/>
        </authorList>
    </citation>
    <scope>NUCLEOTIDE SEQUENCE [LARGE SCALE GENOMIC DNA]</scope>
    <source>
        <strain evidence="2">cv. RG33-2</strain>
    </source>
</reference>
<gene>
    <name evidence="1" type="ORF">TorRG33x02_334940</name>
</gene>
<protein>
    <submittedName>
        <fullName evidence="1">Uncharacterized protein</fullName>
    </submittedName>
</protein>
<proteinExistence type="predicted"/>
<dbReference type="InParanoid" id="A0A2P5B1Y4"/>
<dbReference type="EMBL" id="JXTC01000626">
    <property type="protein sequence ID" value="PON42804.1"/>
    <property type="molecule type" value="Genomic_DNA"/>
</dbReference>
<keyword evidence="2" id="KW-1185">Reference proteome</keyword>
<sequence>TPEIVGRLFLCQTHYKYFICRDNLQVLEIPFSRNETYLSKDDIVLLYAKYFVQWRARPL</sequence>